<feature type="transmembrane region" description="Helical" evidence="7">
    <location>
        <begin position="98"/>
        <end position="118"/>
    </location>
</feature>
<dbReference type="AlphaFoldDB" id="A0A921IPW9"/>
<reference evidence="8" key="2">
    <citation type="submission" date="2021-09" db="EMBL/GenBank/DDBJ databases">
        <authorList>
            <person name="Gilroy R."/>
        </authorList>
    </citation>
    <scope>NUCLEOTIDE SEQUENCE</scope>
    <source>
        <strain evidence="8">ChiGjej2B2-7701</strain>
    </source>
</reference>
<organism evidence="8 9">
    <name type="scientific">Collinsella ihumii</name>
    <dbReference type="NCBI Taxonomy" id="1720204"/>
    <lineage>
        <taxon>Bacteria</taxon>
        <taxon>Bacillati</taxon>
        <taxon>Actinomycetota</taxon>
        <taxon>Coriobacteriia</taxon>
        <taxon>Coriobacteriales</taxon>
        <taxon>Coriobacteriaceae</taxon>
        <taxon>Collinsella</taxon>
    </lineage>
</organism>
<comment type="caution">
    <text evidence="8">The sequence shown here is derived from an EMBL/GenBank/DDBJ whole genome shotgun (WGS) entry which is preliminary data.</text>
</comment>
<dbReference type="EMBL" id="DYVF01000041">
    <property type="protein sequence ID" value="HJG30917.1"/>
    <property type="molecule type" value="Genomic_DNA"/>
</dbReference>
<feature type="transmembrane region" description="Helical" evidence="7">
    <location>
        <begin position="124"/>
        <end position="144"/>
    </location>
</feature>
<evidence type="ECO:0000256" key="5">
    <source>
        <dbReference type="ARBA" id="ARBA00022989"/>
    </source>
</evidence>
<keyword evidence="6 7" id="KW-0472">Membrane</keyword>
<keyword evidence="5 7" id="KW-1133">Transmembrane helix</keyword>
<evidence type="ECO:0000313" key="8">
    <source>
        <dbReference type="EMBL" id="HJG30917.1"/>
    </source>
</evidence>
<dbReference type="InterPro" id="IPR004776">
    <property type="entry name" value="Mem_transp_PIN-like"/>
</dbReference>
<evidence type="ECO:0000313" key="9">
    <source>
        <dbReference type="Proteomes" id="UP000746751"/>
    </source>
</evidence>
<protein>
    <submittedName>
        <fullName evidence="8">AEC family transporter</fullName>
    </submittedName>
</protein>
<keyword evidence="4 7" id="KW-0812">Transmembrane</keyword>
<dbReference type="PANTHER" id="PTHR36838:SF1">
    <property type="entry name" value="SLR1864 PROTEIN"/>
    <property type="match status" value="1"/>
</dbReference>
<sequence length="307" mass="32011">MGFIETALQMVTLAIPILIGYVAHKLGFLGGDFDSALSKLVINITLPCMILVSVCGRELPPATELLQLLALSAAGYVMAVIVALIAPRLMRAPESGAYSFVIAFGNVGFIGFPVLNAVLGPDAVLYAAIANIPWYILSSSIGVLMISGLPEGGLAKALRASAKRLVSPMLVASLIVLAFALVGINDFGVVGDGLSNVGAFTTPAALLICGSSLANYSAREMLSNWRAYVATALRLVGVPLMLFATLRGFAATPLILSVIVLGQAMPVATNGILYCLMYGMDAKPVMQGMFLSVFASILTIPLMALIV</sequence>
<feature type="transmembrane region" description="Helical" evidence="7">
    <location>
        <begin position="6"/>
        <end position="24"/>
    </location>
</feature>
<feature type="transmembrane region" description="Helical" evidence="7">
    <location>
        <begin position="255"/>
        <end position="276"/>
    </location>
</feature>
<evidence type="ECO:0000256" key="7">
    <source>
        <dbReference type="SAM" id="Phobius"/>
    </source>
</evidence>
<dbReference type="Pfam" id="PF03547">
    <property type="entry name" value="Mem_trans"/>
    <property type="match status" value="1"/>
</dbReference>
<keyword evidence="3" id="KW-1003">Cell membrane</keyword>
<reference evidence="8" key="1">
    <citation type="journal article" date="2021" name="PeerJ">
        <title>Extensive microbial diversity within the chicken gut microbiome revealed by metagenomics and culture.</title>
        <authorList>
            <person name="Gilroy R."/>
            <person name="Ravi A."/>
            <person name="Getino M."/>
            <person name="Pursley I."/>
            <person name="Horton D.L."/>
            <person name="Alikhan N.F."/>
            <person name="Baker D."/>
            <person name="Gharbi K."/>
            <person name="Hall N."/>
            <person name="Watson M."/>
            <person name="Adriaenssens E.M."/>
            <person name="Foster-Nyarko E."/>
            <person name="Jarju S."/>
            <person name="Secka A."/>
            <person name="Antonio M."/>
            <person name="Oren A."/>
            <person name="Chaudhuri R.R."/>
            <person name="La Ragione R."/>
            <person name="Hildebrand F."/>
            <person name="Pallen M.J."/>
        </authorList>
    </citation>
    <scope>NUCLEOTIDE SEQUENCE</scope>
    <source>
        <strain evidence="8">ChiGjej2B2-7701</strain>
    </source>
</reference>
<evidence type="ECO:0000256" key="1">
    <source>
        <dbReference type="ARBA" id="ARBA00004141"/>
    </source>
</evidence>
<feature type="transmembrane region" description="Helical" evidence="7">
    <location>
        <begin position="197"/>
        <end position="216"/>
    </location>
</feature>
<keyword evidence="2" id="KW-0813">Transport</keyword>
<dbReference type="GO" id="GO:0055085">
    <property type="term" value="P:transmembrane transport"/>
    <property type="evidence" value="ECO:0007669"/>
    <property type="project" value="InterPro"/>
</dbReference>
<dbReference type="Proteomes" id="UP000746751">
    <property type="component" value="Unassembled WGS sequence"/>
</dbReference>
<feature type="transmembrane region" description="Helical" evidence="7">
    <location>
        <begin position="66"/>
        <end position="86"/>
    </location>
</feature>
<gene>
    <name evidence="8" type="ORF">K8U80_05930</name>
</gene>
<evidence type="ECO:0000256" key="6">
    <source>
        <dbReference type="ARBA" id="ARBA00023136"/>
    </source>
</evidence>
<accession>A0A921IPW9</accession>
<evidence type="ECO:0000256" key="3">
    <source>
        <dbReference type="ARBA" id="ARBA00022475"/>
    </source>
</evidence>
<evidence type="ECO:0000256" key="4">
    <source>
        <dbReference type="ARBA" id="ARBA00022692"/>
    </source>
</evidence>
<dbReference type="PANTHER" id="PTHR36838">
    <property type="entry name" value="AUXIN EFFLUX CARRIER FAMILY PROTEIN"/>
    <property type="match status" value="1"/>
</dbReference>
<feature type="transmembrane region" description="Helical" evidence="7">
    <location>
        <begin position="228"/>
        <end position="249"/>
    </location>
</feature>
<feature type="transmembrane region" description="Helical" evidence="7">
    <location>
        <begin position="165"/>
        <end position="185"/>
    </location>
</feature>
<comment type="subcellular location">
    <subcellularLocation>
        <location evidence="1">Membrane</location>
        <topology evidence="1">Multi-pass membrane protein</topology>
    </subcellularLocation>
</comment>
<feature type="transmembrane region" description="Helical" evidence="7">
    <location>
        <begin position="288"/>
        <end position="306"/>
    </location>
</feature>
<dbReference type="GO" id="GO:0016020">
    <property type="term" value="C:membrane"/>
    <property type="evidence" value="ECO:0007669"/>
    <property type="project" value="UniProtKB-SubCell"/>
</dbReference>
<name>A0A921IPW9_9ACTN</name>
<evidence type="ECO:0000256" key="2">
    <source>
        <dbReference type="ARBA" id="ARBA00022448"/>
    </source>
</evidence>
<proteinExistence type="predicted"/>